<evidence type="ECO:0000256" key="6">
    <source>
        <dbReference type="ARBA" id="ARBA00031792"/>
    </source>
</evidence>
<dbReference type="OrthoDB" id="278300at2759"/>
<dbReference type="EC" id="2.1.1.221" evidence="1"/>
<evidence type="ECO:0000313" key="12">
    <source>
        <dbReference type="Proteomes" id="UP000219338"/>
    </source>
</evidence>
<protein>
    <recommendedName>
        <fullName evidence="2">tRNA (guanine(9)-N1)-methyltransferase</fullName>
        <ecNumber evidence="1">2.1.1.221</ecNumber>
    </recommendedName>
    <alternativeName>
        <fullName evidence="7">tRNA methyltransferase 10</fullName>
    </alternativeName>
    <alternativeName>
        <fullName evidence="6">tRNA(m1G9)-methyltransferase</fullName>
    </alternativeName>
</protein>
<feature type="region of interest" description="Disordered" evidence="9">
    <location>
        <begin position="1"/>
        <end position="70"/>
    </location>
</feature>
<name>A0A284R0V3_ARMOS</name>
<dbReference type="GO" id="GO:0002939">
    <property type="term" value="P:tRNA N1-guanine methylation"/>
    <property type="evidence" value="ECO:0007669"/>
    <property type="project" value="TreeGrafter"/>
</dbReference>
<dbReference type="GO" id="GO:0005634">
    <property type="term" value="C:nucleus"/>
    <property type="evidence" value="ECO:0007669"/>
    <property type="project" value="TreeGrafter"/>
</dbReference>
<evidence type="ECO:0000256" key="5">
    <source>
        <dbReference type="ARBA" id="ARBA00022691"/>
    </source>
</evidence>
<feature type="compositionally biased region" description="Polar residues" evidence="9">
    <location>
        <begin position="172"/>
        <end position="186"/>
    </location>
</feature>
<dbReference type="Proteomes" id="UP000219338">
    <property type="component" value="Unassembled WGS sequence"/>
</dbReference>
<evidence type="ECO:0000256" key="3">
    <source>
        <dbReference type="ARBA" id="ARBA00022603"/>
    </source>
</evidence>
<gene>
    <name evidence="11" type="ORF">ARMOST_05683</name>
</gene>
<evidence type="ECO:0000256" key="4">
    <source>
        <dbReference type="ARBA" id="ARBA00022679"/>
    </source>
</evidence>
<reference evidence="12" key="1">
    <citation type="journal article" date="2017" name="Nat. Ecol. Evol.">
        <title>Genome expansion and lineage-specific genetic innovations in the forest pathogenic fungi Armillaria.</title>
        <authorList>
            <person name="Sipos G."/>
            <person name="Prasanna A.N."/>
            <person name="Walter M.C."/>
            <person name="O'Connor E."/>
            <person name="Balint B."/>
            <person name="Krizsan K."/>
            <person name="Kiss B."/>
            <person name="Hess J."/>
            <person name="Varga T."/>
            <person name="Slot J."/>
            <person name="Riley R."/>
            <person name="Boka B."/>
            <person name="Rigling D."/>
            <person name="Barry K."/>
            <person name="Lee J."/>
            <person name="Mihaltcheva S."/>
            <person name="LaButti K."/>
            <person name="Lipzen A."/>
            <person name="Waldron R."/>
            <person name="Moloney N.M."/>
            <person name="Sperisen C."/>
            <person name="Kredics L."/>
            <person name="Vagvoelgyi C."/>
            <person name="Patrignani A."/>
            <person name="Fitzpatrick D."/>
            <person name="Nagy I."/>
            <person name="Doyle S."/>
            <person name="Anderson J.B."/>
            <person name="Grigoriev I.V."/>
            <person name="Gueldener U."/>
            <person name="Muensterkoetter M."/>
            <person name="Nagy L.G."/>
        </authorList>
    </citation>
    <scope>NUCLEOTIDE SEQUENCE [LARGE SCALE GENOMIC DNA]</scope>
    <source>
        <strain evidence="12">C18/9</strain>
    </source>
</reference>
<dbReference type="InterPro" id="IPR028564">
    <property type="entry name" value="MT_TRM10-typ"/>
</dbReference>
<evidence type="ECO:0000256" key="7">
    <source>
        <dbReference type="ARBA" id="ARBA00032166"/>
    </source>
</evidence>
<dbReference type="OMA" id="FKKNDGW"/>
<dbReference type="PANTHER" id="PTHR13563">
    <property type="entry name" value="TRNA (GUANINE-9-) METHYLTRANSFERASE"/>
    <property type="match status" value="1"/>
</dbReference>
<keyword evidence="3" id="KW-0489">Methyltransferase</keyword>
<evidence type="ECO:0000259" key="10">
    <source>
        <dbReference type="PROSITE" id="PS51675"/>
    </source>
</evidence>
<sequence>MDSPAAPATPTLSKSAQKRAERKERLAATKLERRAKEKAAKKEKRRIKAEKRAAGELDSADEAERERKKKKPKLEFGGRVLIDLGFDDKMLDKEINSLCSQLAYTYSANRQASFPFSLICSSLNGRTRDRLEANSDAAYKRWVNTEWWEEGYERLWSDDVLSVEPGAESGNVPGNSYPETSATTDPAQSVKQSIVYLTADSEEELTELRPNETYIIGGIVDRNRYKNLCLGKAKESDIRTAALPIGRYLENLPTRKVLTVNQVFEIMLKWVETKDWETSLYAVIPKRKFLSGGKNGDKEGSAVVTEEDVLEQSEVAIESEA</sequence>
<dbReference type="PROSITE" id="PS51675">
    <property type="entry name" value="SAM_MT_TRM10"/>
    <property type="match status" value="1"/>
</dbReference>
<keyword evidence="12" id="KW-1185">Reference proteome</keyword>
<proteinExistence type="predicted"/>
<dbReference type="PANTHER" id="PTHR13563:SF13">
    <property type="entry name" value="TRNA METHYLTRANSFERASE 10 HOMOLOG A"/>
    <property type="match status" value="1"/>
</dbReference>
<evidence type="ECO:0000256" key="8">
    <source>
        <dbReference type="ARBA" id="ARBA00048434"/>
    </source>
</evidence>
<dbReference type="Gene3D" id="3.40.1280.30">
    <property type="match status" value="1"/>
</dbReference>
<dbReference type="STRING" id="47428.A0A284R0V3"/>
<organism evidence="11 12">
    <name type="scientific">Armillaria ostoyae</name>
    <name type="common">Armillaria root rot fungus</name>
    <dbReference type="NCBI Taxonomy" id="47428"/>
    <lineage>
        <taxon>Eukaryota</taxon>
        <taxon>Fungi</taxon>
        <taxon>Dikarya</taxon>
        <taxon>Basidiomycota</taxon>
        <taxon>Agaricomycotina</taxon>
        <taxon>Agaricomycetes</taxon>
        <taxon>Agaricomycetidae</taxon>
        <taxon>Agaricales</taxon>
        <taxon>Marasmiineae</taxon>
        <taxon>Physalacriaceae</taxon>
        <taxon>Armillaria</taxon>
    </lineage>
</organism>
<dbReference type="InterPro" id="IPR007356">
    <property type="entry name" value="tRNA_m1G_MeTrfase_euk"/>
</dbReference>
<evidence type="ECO:0000256" key="9">
    <source>
        <dbReference type="SAM" id="MobiDB-lite"/>
    </source>
</evidence>
<evidence type="ECO:0000256" key="2">
    <source>
        <dbReference type="ARBA" id="ARBA00020451"/>
    </source>
</evidence>
<evidence type="ECO:0000256" key="1">
    <source>
        <dbReference type="ARBA" id="ARBA00012797"/>
    </source>
</evidence>
<evidence type="ECO:0000313" key="11">
    <source>
        <dbReference type="EMBL" id="SJL02356.1"/>
    </source>
</evidence>
<feature type="compositionally biased region" description="Basic and acidic residues" evidence="9">
    <location>
        <begin position="18"/>
        <end position="40"/>
    </location>
</feature>
<dbReference type="InterPro" id="IPR038459">
    <property type="entry name" value="MT_TRM10-typ_sf"/>
</dbReference>
<keyword evidence="4" id="KW-0808">Transferase</keyword>
<dbReference type="EMBL" id="FUEG01000003">
    <property type="protein sequence ID" value="SJL02356.1"/>
    <property type="molecule type" value="Genomic_DNA"/>
</dbReference>
<dbReference type="CDD" id="cd18089">
    <property type="entry name" value="SPOUT_Trm10-like"/>
    <property type="match status" value="1"/>
</dbReference>
<feature type="region of interest" description="Disordered" evidence="9">
    <location>
        <begin position="167"/>
        <end position="186"/>
    </location>
</feature>
<keyword evidence="5" id="KW-0949">S-adenosyl-L-methionine</keyword>
<feature type="domain" description="SAM-dependent MTase TRM10-type" evidence="10">
    <location>
        <begin position="66"/>
        <end position="291"/>
    </location>
</feature>
<dbReference type="GO" id="GO:0000049">
    <property type="term" value="F:tRNA binding"/>
    <property type="evidence" value="ECO:0007669"/>
    <property type="project" value="TreeGrafter"/>
</dbReference>
<accession>A0A284R0V3</accession>
<comment type="catalytic activity">
    <reaction evidence="8">
        <text>guanosine(9) in tRNA + S-adenosyl-L-methionine = N(1)-methylguanosine(9) in tRNA + S-adenosyl-L-homocysteine + H(+)</text>
        <dbReference type="Rhea" id="RHEA:43156"/>
        <dbReference type="Rhea" id="RHEA-COMP:10367"/>
        <dbReference type="Rhea" id="RHEA-COMP:10368"/>
        <dbReference type="ChEBI" id="CHEBI:15378"/>
        <dbReference type="ChEBI" id="CHEBI:57856"/>
        <dbReference type="ChEBI" id="CHEBI:59789"/>
        <dbReference type="ChEBI" id="CHEBI:73542"/>
        <dbReference type="ChEBI" id="CHEBI:74269"/>
        <dbReference type="EC" id="2.1.1.221"/>
    </reaction>
</comment>
<dbReference type="AlphaFoldDB" id="A0A284R0V3"/>
<dbReference type="GO" id="GO:0052905">
    <property type="term" value="F:tRNA (guanosine(9)-N1)-methyltransferase activity"/>
    <property type="evidence" value="ECO:0007669"/>
    <property type="project" value="UniProtKB-EC"/>
</dbReference>